<reference evidence="1 2" key="1">
    <citation type="submission" date="2014-04" db="EMBL/GenBank/DDBJ databases">
        <authorList>
            <consortium name="DOE Joint Genome Institute"/>
            <person name="Kuo A."/>
            <person name="Kohler A."/>
            <person name="Nagy L.G."/>
            <person name="Floudas D."/>
            <person name="Copeland A."/>
            <person name="Barry K.W."/>
            <person name="Cichocki N."/>
            <person name="Veneault-Fourrey C."/>
            <person name="LaButti K."/>
            <person name="Lindquist E.A."/>
            <person name="Lipzen A."/>
            <person name="Lundell T."/>
            <person name="Morin E."/>
            <person name="Murat C."/>
            <person name="Sun H."/>
            <person name="Tunlid A."/>
            <person name="Henrissat B."/>
            <person name="Grigoriev I.V."/>
            <person name="Hibbett D.S."/>
            <person name="Martin F."/>
            <person name="Nordberg H.P."/>
            <person name="Cantor M.N."/>
            <person name="Hua S.X."/>
        </authorList>
    </citation>
    <scope>NUCLEOTIDE SEQUENCE [LARGE SCALE GENOMIC DNA]</scope>
    <source>
        <strain evidence="1 2">Foug A</strain>
    </source>
</reference>
<evidence type="ECO:0000313" key="2">
    <source>
        <dbReference type="Proteomes" id="UP000053989"/>
    </source>
</evidence>
<evidence type="ECO:0000313" key="1">
    <source>
        <dbReference type="EMBL" id="KIM58451.1"/>
    </source>
</evidence>
<dbReference type="Proteomes" id="UP000053989">
    <property type="component" value="Unassembled WGS sequence"/>
</dbReference>
<sequence>MVSFRRTNQQCTTRVLPGDEMKFASSVSQLQGFFHVHSPHQSTYVLIAPRQPIPKIIHSMHQEEQRRPACQAFYLHTSFKVMDWLSRKPMRRSQAATMSRIRGGSSLITSISLSPPDLALLARRISLCPFHHHR</sequence>
<organism evidence="1 2">
    <name type="scientific">Scleroderma citrinum Foug A</name>
    <dbReference type="NCBI Taxonomy" id="1036808"/>
    <lineage>
        <taxon>Eukaryota</taxon>
        <taxon>Fungi</taxon>
        <taxon>Dikarya</taxon>
        <taxon>Basidiomycota</taxon>
        <taxon>Agaricomycotina</taxon>
        <taxon>Agaricomycetes</taxon>
        <taxon>Agaricomycetidae</taxon>
        <taxon>Boletales</taxon>
        <taxon>Sclerodermatineae</taxon>
        <taxon>Sclerodermataceae</taxon>
        <taxon>Scleroderma</taxon>
    </lineage>
</organism>
<dbReference type="EMBL" id="KN822085">
    <property type="protein sequence ID" value="KIM58451.1"/>
    <property type="molecule type" value="Genomic_DNA"/>
</dbReference>
<gene>
    <name evidence="1" type="ORF">SCLCIDRAFT_1088604</name>
</gene>
<dbReference type="AlphaFoldDB" id="A0A0C3DR23"/>
<protein>
    <submittedName>
        <fullName evidence="1">Uncharacterized protein</fullName>
    </submittedName>
</protein>
<dbReference type="HOGENOM" id="CLU_1897464_0_0_1"/>
<keyword evidence="2" id="KW-1185">Reference proteome</keyword>
<accession>A0A0C3DR23</accession>
<reference evidence="2" key="2">
    <citation type="submission" date="2015-01" db="EMBL/GenBank/DDBJ databases">
        <title>Evolutionary Origins and Diversification of the Mycorrhizal Mutualists.</title>
        <authorList>
            <consortium name="DOE Joint Genome Institute"/>
            <consortium name="Mycorrhizal Genomics Consortium"/>
            <person name="Kohler A."/>
            <person name="Kuo A."/>
            <person name="Nagy L.G."/>
            <person name="Floudas D."/>
            <person name="Copeland A."/>
            <person name="Barry K.W."/>
            <person name="Cichocki N."/>
            <person name="Veneault-Fourrey C."/>
            <person name="LaButti K."/>
            <person name="Lindquist E.A."/>
            <person name="Lipzen A."/>
            <person name="Lundell T."/>
            <person name="Morin E."/>
            <person name="Murat C."/>
            <person name="Riley R."/>
            <person name="Ohm R."/>
            <person name="Sun H."/>
            <person name="Tunlid A."/>
            <person name="Henrissat B."/>
            <person name="Grigoriev I.V."/>
            <person name="Hibbett D.S."/>
            <person name="Martin F."/>
        </authorList>
    </citation>
    <scope>NUCLEOTIDE SEQUENCE [LARGE SCALE GENOMIC DNA]</scope>
    <source>
        <strain evidence="2">Foug A</strain>
    </source>
</reference>
<name>A0A0C3DR23_9AGAM</name>
<proteinExistence type="predicted"/>
<dbReference type="InParanoid" id="A0A0C3DR23"/>